<dbReference type="Proteomes" id="UP000683360">
    <property type="component" value="Unassembled WGS sequence"/>
</dbReference>
<organism evidence="1 2">
    <name type="scientific">Mytilus edulis</name>
    <name type="common">Blue mussel</name>
    <dbReference type="NCBI Taxonomy" id="6550"/>
    <lineage>
        <taxon>Eukaryota</taxon>
        <taxon>Metazoa</taxon>
        <taxon>Spiralia</taxon>
        <taxon>Lophotrochozoa</taxon>
        <taxon>Mollusca</taxon>
        <taxon>Bivalvia</taxon>
        <taxon>Autobranchia</taxon>
        <taxon>Pteriomorphia</taxon>
        <taxon>Mytilida</taxon>
        <taxon>Mytiloidea</taxon>
        <taxon>Mytilidae</taxon>
        <taxon>Mytilinae</taxon>
        <taxon>Mytilus</taxon>
    </lineage>
</organism>
<evidence type="ECO:0000313" key="1">
    <source>
        <dbReference type="EMBL" id="CAG2219694.1"/>
    </source>
</evidence>
<protein>
    <submittedName>
        <fullName evidence="1">Uncharacterized protein</fullName>
    </submittedName>
</protein>
<reference evidence="1" key="1">
    <citation type="submission" date="2021-03" db="EMBL/GenBank/DDBJ databases">
        <authorList>
            <person name="Bekaert M."/>
        </authorList>
    </citation>
    <scope>NUCLEOTIDE SEQUENCE</scope>
</reference>
<proteinExistence type="predicted"/>
<accession>A0A8S3SDI9</accession>
<evidence type="ECO:0000313" key="2">
    <source>
        <dbReference type="Proteomes" id="UP000683360"/>
    </source>
</evidence>
<dbReference type="EMBL" id="CAJPWZ010001639">
    <property type="protein sequence ID" value="CAG2219694.1"/>
    <property type="molecule type" value="Genomic_DNA"/>
</dbReference>
<gene>
    <name evidence="1" type="ORF">MEDL_33220</name>
</gene>
<dbReference type="OrthoDB" id="10271977at2759"/>
<sequence>MGRCERMHRNLWRTNWLNKWRIRYIIYDCHNADKCLLTVEDQNISECMDKLSVKTVDCATYSCDDKLSIKITDIQCKYDGQCVSDGVVKKNTATCATFKCETSSNVEGDVTHYKSSMVIIKRECPNPRFIFEPEAKDYFCIGVGKYRRDRENCVQYDCQSMTDADGTVTGMKVQAKHYGCVNPRRGEPGQYMCINENVYRRTFQTCQKHTCIADEHEGKKILRLKSEVYGCKHGDTCVLDGAKIDGETKCTVQQCNVKQLNATHYSNSFELVELKCEDMNGDCHGDQETLPYKIQDKVYNCKCNINFEKKSIGYNECRSMP</sequence>
<dbReference type="AlphaFoldDB" id="A0A8S3SDI9"/>
<comment type="caution">
    <text evidence="1">The sequence shown here is derived from an EMBL/GenBank/DDBJ whole genome shotgun (WGS) entry which is preliminary data.</text>
</comment>
<name>A0A8S3SDI9_MYTED</name>
<keyword evidence="2" id="KW-1185">Reference proteome</keyword>